<comment type="similarity">
    <text evidence="18">Belongs to the protein kinase superfamily. Tyr protein kinase family. Insulin receptor subfamily.</text>
</comment>
<keyword evidence="4 18" id="KW-0812">Transmembrane</keyword>
<dbReference type="PROSITE" id="PS50068">
    <property type="entry name" value="LDLRA_2"/>
    <property type="match status" value="1"/>
</dbReference>
<dbReference type="PANTHER" id="PTHR24416">
    <property type="entry name" value="TYROSINE-PROTEIN KINASE RECEPTOR"/>
    <property type="match status" value="1"/>
</dbReference>
<feature type="chain" id="PRO_5041282637" description="Tyrosine-protein kinase receptor" evidence="21">
    <location>
        <begin position="31"/>
        <end position="1576"/>
    </location>
</feature>
<dbReference type="InterPro" id="IPR013320">
    <property type="entry name" value="ConA-like_dom_sf"/>
</dbReference>
<evidence type="ECO:0000256" key="14">
    <source>
        <dbReference type="ARBA" id="ARBA00023180"/>
    </source>
</evidence>
<comment type="subcellular location">
    <subcellularLocation>
        <location evidence="1">Cell membrane</location>
        <topology evidence="1">Single-pass type I membrane protein</topology>
    </subcellularLocation>
</comment>
<feature type="transmembrane region" description="Helical" evidence="20">
    <location>
        <begin position="1049"/>
        <end position="1069"/>
    </location>
</feature>
<evidence type="ECO:0000256" key="15">
    <source>
        <dbReference type="ARBA" id="ARBA00051243"/>
    </source>
</evidence>
<dbReference type="InterPro" id="IPR017441">
    <property type="entry name" value="Protein_kinase_ATP_BS"/>
</dbReference>
<evidence type="ECO:0000256" key="12">
    <source>
        <dbReference type="ARBA" id="ARBA00023157"/>
    </source>
</evidence>
<evidence type="ECO:0000256" key="7">
    <source>
        <dbReference type="ARBA" id="ARBA00022777"/>
    </source>
</evidence>
<dbReference type="InterPro" id="IPR011009">
    <property type="entry name" value="Kinase-like_dom_sf"/>
</dbReference>
<keyword evidence="12" id="KW-1015">Disulfide bond</keyword>
<keyword evidence="11" id="KW-0829">Tyrosine-protein kinase</keyword>
<dbReference type="InterPro" id="IPR000719">
    <property type="entry name" value="Prot_kinase_dom"/>
</dbReference>
<dbReference type="InterPro" id="IPR020635">
    <property type="entry name" value="Tyr_kinase_cat_dom"/>
</dbReference>
<dbReference type="SUPFAM" id="SSF49899">
    <property type="entry name" value="Concanavalin A-like lectins/glucanases"/>
    <property type="match status" value="2"/>
</dbReference>
<feature type="domain" description="MAM" evidence="23">
    <location>
        <begin position="468"/>
        <end position="671"/>
    </location>
</feature>
<dbReference type="InterPro" id="IPR008266">
    <property type="entry name" value="Tyr_kinase_AS"/>
</dbReference>
<dbReference type="FunFam" id="1.10.510.10:FF:000113">
    <property type="entry name" value="Tyrosine-protein kinase receptor"/>
    <property type="match status" value="1"/>
</dbReference>
<feature type="signal peptide" evidence="21">
    <location>
        <begin position="1"/>
        <end position="30"/>
    </location>
</feature>
<evidence type="ECO:0000256" key="17">
    <source>
        <dbReference type="PROSITE-ProRule" id="PRU10141"/>
    </source>
</evidence>
<evidence type="ECO:0000259" key="23">
    <source>
        <dbReference type="PROSITE" id="PS50060"/>
    </source>
</evidence>
<accession>A0AA39HMT7</accession>
<keyword evidence="14" id="KW-0325">Glycoprotein</keyword>
<dbReference type="Gene3D" id="3.30.200.20">
    <property type="entry name" value="Phosphorylase Kinase, domain 1"/>
    <property type="match status" value="1"/>
</dbReference>
<evidence type="ECO:0000256" key="20">
    <source>
        <dbReference type="SAM" id="Phobius"/>
    </source>
</evidence>
<feature type="domain" description="Protein kinase" evidence="22">
    <location>
        <begin position="1127"/>
        <end position="1402"/>
    </location>
</feature>
<dbReference type="GO" id="GO:0007169">
    <property type="term" value="P:cell surface receptor protein tyrosine kinase signaling pathway"/>
    <property type="evidence" value="ECO:0007669"/>
    <property type="project" value="InterPro"/>
</dbReference>
<dbReference type="SUPFAM" id="SSF56112">
    <property type="entry name" value="Protein kinase-like (PK-like)"/>
    <property type="match status" value="1"/>
</dbReference>
<keyword evidence="2" id="KW-1003">Cell membrane</keyword>
<evidence type="ECO:0000256" key="10">
    <source>
        <dbReference type="ARBA" id="ARBA00023136"/>
    </source>
</evidence>
<keyword evidence="3" id="KW-0808">Transferase</keyword>
<dbReference type="GO" id="GO:0004714">
    <property type="term" value="F:transmembrane receptor protein tyrosine kinase activity"/>
    <property type="evidence" value="ECO:0007669"/>
    <property type="project" value="UniProtKB-EC"/>
</dbReference>
<evidence type="ECO:0000256" key="13">
    <source>
        <dbReference type="ARBA" id="ARBA00023170"/>
    </source>
</evidence>
<dbReference type="GO" id="GO:0045664">
    <property type="term" value="P:regulation of neuron differentiation"/>
    <property type="evidence" value="ECO:0007669"/>
    <property type="project" value="TreeGrafter"/>
</dbReference>
<evidence type="ECO:0000256" key="16">
    <source>
        <dbReference type="PROSITE-ProRule" id="PRU00124"/>
    </source>
</evidence>
<evidence type="ECO:0000256" key="3">
    <source>
        <dbReference type="ARBA" id="ARBA00022679"/>
    </source>
</evidence>
<dbReference type="InterPro" id="IPR001245">
    <property type="entry name" value="Ser-Thr/Tyr_kinase_cat_dom"/>
</dbReference>
<dbReference type="CDD" id="cd00112">
    <property type="entry name" value="LDLa"/>
    <property type="match status" value="1"/>
</dbReference>
<reference evidence="24" key="1">
    <citation type="submission" date="2023-06" db="EMBL/GenBank/DDBJ databases">
        <title>Genomic analysis of the entomopathogenic nematode Steinernema hermaphroditum.</title>
        <authorList>
            <person name="Schwarz E.M."/>
            <person name="Heppert J.K."/>
            <person name="Baniya A."/>
            <person name="Schwartz H.T."/>
            <person name="Tan C.-H."/>
            <person name="Antoshechkin I."/>
            <person name="Sternberg P.W."/>
            <person name="Goodrich-Blair H."/>
            <person name="Dillman A.R."/>
        </authorList>
    </citation>
    <scope>NUCLEOTIDE SEQUENCE</scope>
    <source>
        <strain evidence="24">PS9179</strain>
        <tissue evidence="24">Whole animal</tissue>
    </source>
</reference>
<evidence type="ECO:0000256" key="11">
    <source>
        <dbReference type="ARBA" id="ARBA00023137"/>
    </source>
</evidence>
<keyword evidence="13 18" id="KW-0675">Receptor</keyword>
<feature type="region of interest" description="Disordered" evidence="19">
    <location>
        <begin position="1495"/>
        <end position="1544"/>
    </location>
</feature>
<dbReference type="PROSITE" id="PS00109">
    <property type="entry name" value="PROTEIN_KINASE_TYR"/>
    <property type="match status" value="1"/>
</dbReference>
<evidence type="ECO:0000313" key="24">
    <source>
        <dbReference type="EMBL" id="KAK0407619.1"/>
    </source>
</evidence>
<keyword evidence="6 17" id="KW-0547">Nucleotide-binding</keyword>
<comment type="caution">
    <text evidence="16">Lacks conserved residue(s) required for the propagation of feature annotation.</text>
</comment>
<dbReference type="PROSITE" id="PS00239">
    <property type="entry name" value="RECEPTOR_TYR_KIN_II"/>
    <property type="match status" value="1"/>
</dbReference>
<dbReference type="Pfam" id="PF00629">
    <property type="entry name" value="MAM"/>
    <property type="match status" value="2"/>
</dbReference>
<dbReference type="GO" id="GO:0005524">
    <property type="term" value="F:ATP binding"/>
    <property type="evidence" value="ECO:0007669"/>
    <property type="project" value="UniProtKB-UniRule"/>
</dbReference>
<keyword evidence="10 20" id="KW-0472">Membrane</keyword>
<evidence type="ECO:0000256" key="2">
    <source>
        <dbReference type="ARBA" id="ARBA00022475"/>
    </source>
</evidence>
<dbReference type="PROSITE" id="PS50060">
    <property type="entry name" value="MAM_2"/>
    <property type="match status" value="2"/>
</dbReference>
<evidence type="ECO:0000256" key="18">
    <source>
        <dbReference type="RuleBase" id="RU000312"/>
    </source>
</evidence>
<dbReference type="GO" id="GO:0005886">
    <property type="term" value="C:plasma membrane"/>
    <property type="evidence" value="ECO:0007669"/>
    <property type="project" value="UniProtKB-SubCell"/>
</dbReference>
<dbReference type="PROSITE" id="PS50011">
    <property type="entry name" value="PROTEIN_KINASE_DOM"/>
    <property type="match status" value="1"/>
</dbReference>
<feature type="compositionally biased region" description="Polar residues" evidence="19">
    <location>
        <begin position="1511"/>
        <end position="1530"/>
    </location>
</feature>
<evidence type="ECO:0000256" key="19">
    <source>
        <dbReference type="SAM" id="MobiDB-lite"/>
    </source>
</evidence>
<evidence type="ECO:0000256" key="4">
    <source>
        <dbReference type="ARBA" id="ARBA00022692"/>
    </source>
</evidence>
<name>A0AA39HMT7_9BILA</name>
<keyword evidence="5 21" id="KW-0732">Signal</keyword>
<evidence type="ECO:0000256" key="6">
    <source>
        <dbReference type="ARBA" id="ARBA00022741"/>
    </source>
</evidence>
<dbReference type="EMBL" id="JAUCMV010000003">
    <property type="protein sequence ID" value="KAK0407619.1"/>
    <property type="molecule type" value="Genomic_DNA"/>
</dbReference>
<gene>
    <name evidence="24" type="ORF">QR680_003495</name>
</gene>
<dbReference type="PROSITE" id="PS00107">
    <property type="entry name" value="PROTEIN_KINASE_ATP"/>
    <property type="match status" value="1"/>
</dbReference>
<dbReference type="SMART" id="SM00219">
    <property type="entry name" value="TyrKc"/>
    <property type="match status" value="1"/>
</dbReference>
<dbReference type="Gene3D" id="2.60.120.200">
    <property type="match status" value="2"/>
</dbReference>
<keyword evidence="25" id="KW-1185">Reference proteome</keyword>
<dbReference type="Gene3D" id="1.10.510.10">
    <property type="entry name" value="Transferase(Phosphotransferase) domain 1"/>
    <property type="match status" value="1"/>
</dbReference>
<keyword evidence="8 17" id="KW-0067">ATP-binding</keyword>
<dbReference type="PRINTS" id="PR00109">
    <property type="entry name" value="TYRKINASE"/>
</dbReference>
<dbReference type="InterPro" id="IPR023415">
    <property type="entry name" value="LDLR_class-A_CS"/>
</dbReference>
<dbReference type="EC" id="2.7.10.1" evidence="18"/>
<dbReference type="InterPro" id="IPR002011">
    <property type="entry name" value="Tyr_kinase_rcpt_2_CS"/>
</dbReference>
<protein>
    <recommendedName>
        <fullName evidence="18">Tyrosine-protein kinase receptor</fullName>
        <ecNumber evidence="18">2.7.10.1</ecNumber>
    </recommendedName>
</protein>
<evidence type="ECO:0000256" key="5">
    <source>
        <dbReference type="ARBA" id="ARBA00022729"/>
    </source>
</evidence>
<feature type="domain" description="MAM" evidence="23">
    <location>
        <begin position="199"/>
        <end position="409"/>
    </location>
</feature>
<dbReference type="Proteomes" id="UP001175271">
    <property type="component" value="Unassembled WGS sequence"/>
</dbReference>
<dbReference type="InterPro" id="IPR050122">
    <property type="entry name" value="RTK"/>
</dbReference>
<sequence length="1576" mass="174678">MRRLKNSFLLSCSVAILLVTLLLRRARTSAAKDYNYRIFSERNSSDDKYSLYSRIDEESLNMSIRFFLNYIDPCGNGNTTAHFSNFTMSRLDPCKEDRDGDDCKVYLHFNNMSFNEEPMSITNDVLSLKSNRQNLKKQSIFTKEDMMNSMARLSYYTDECVVTCRDGSVFARRTNCGFAMRQIICFLLWIFLYFCTIGATCDFEENSTCLWTFETTDSFDSKNASKNFRIIVGDKLTTGEIVGSGGNGKKNVVGHTMTPKSEHFAYFNSTRRQDHAALIVSPYYQYASSTCELSFTYRLYGIVGAAIIVTTQHREVDYAYDESTDPNHDDIVSDWTTPTVLKTVKAQSGYSAPWKTETVHVGQISFPTRIRIECHTGSQRASDLAIYKSRDLQNVECYIDDITLAKCDEELHDDTTCESFAVPKYLCTRSGRRKCINQDQLCDMQIDCAGGEDEDVMLHNCTQVPTGARCNFEETVTEENPAACAGWLMTTSAWRENGENSDKTPVLHVTNVSGALNFTDIAKSIPIKDHTYGSNNASGHFLFSPFPADKESRTFTYLTSPKFPPTSPALHDPTSDVFGSCRLQFFYCTYGAGTPGLQIDIVSTDGQGTRTIWTPTKESFERSYFCDWTKMSVEVPQQNSQYNIRIKATQLFHTSASFALDDLSLSPNCFLDHENWGDRMIPYVYNFTSCGQTENVEPNETVCSAHYNRTRSDVVANVQRGGYQTWVAPLTAEYRIDLFGASGGKTQHQKVNNNGGRLVAITKLNQGTVLNLVVGQKGASPCSQYKSGSQLSEKLSQSYAYTCDSKDLDNSLEVDAVDAIYLPGTGGGGASWVEVVDGRKRQVILIAGGGGGVFPGASEGVIPIGGLLIDRRRNVTVPTRSTSEWMSGMGSSIAGKAPHFFNCTQCAHMSGNQSVAGTCEAVNLFWKNVGGFGGGGASCGPGGGGGAGYIGGIGGSKTHGTGGYSFVDDDIAQFLVEAGESPSDGFILIYPCKLQCPGNATCKFKDPAKDGKVTQLCICPDGSDVSKDGICREAKRIKEYSFWHVEGKIIIVFVFLLAVFLIICSVICYMSQRKLKKWQVSQEAEQLRIERMNRGLLAGLMDEHDMNNPIYDLGRLQELNHIPRSCISLKCRLGQGAFGEVYEGVLLTSEAAVAVAVKTLHVSSNQQAFEDFETEALIMSKFRHENIVEFFGVSFDAIPRFLVLELLAGGDLKTFLRESRPKSTNTIEAKIQMIDLFEMALDVAKGCQFLEENRFIHRDLAARNCLLTHKEPGRKVKIADFGMARDIYKADYYRKGGKALLPVKWMPPEAFLDGLFTSKTDVWSYGVLMWEIFSLGFIPYPGRGNQEVMDMIMNGGRLDSPNGLPEEVYGIMVQCWNTDEGGRPGFTMIAKWLEQQLENPIVKCAPVPMILHKMGLTIKISDTKAHYPFMESLSTIPSSSASQATVSTLVNSTSSEMYQSIHYSMPTTGDGINFICEPYRSKCTEAQWLMQQAPQPLPLSREGSDHEDSDSATLENNSARSVSNYQNPGTPRTVRLDQQAPGSRQPILDQASTAQLLEFAASDSARQKLLSDSQIL</sequence>
<dbReference type="SMART" id="SM00192">
    <property type="entry name" value="LDLa"/>
    <property type="match status" value="1"/>
</dbReference>
<organism evidence="24 25">
    <name type="scientific">Steinernema hermaphroditum</name>
    <dbReference type="NCBI Taxonomy" id="289476"/>
    <lineage>
        <taxon>Eukaryota</taxon>
        <taxon>Metazoa</taxon>
        <taxon>Ecdysozoa</taxon>
        <taxon>Nematoda</taxon>
        <taxon>Chromadorea</taxon>
        <taxon>Rhabditida</taxon>
        <taxon>Tylenchina</taxon>
        <taxon>Panagrolaimomorpha</taxon>
        <taxon>Strongyloidoidea</taxon>
        <taxon>Steinernematidae</taxon>
        <taxon>Steinernema</taxon>
    </lineage>
</organism>
<comment type="catalytic activity">
    <reaction evidence="15 18">
        <text>L-tyrosyl-[protein] + ATP = O-phospho-L-tyrosyl-[protein] + ADP + H(+)</text>
        <dbReference type="Rhea" id="RHEA:10596"/>
        <dbReference type="Rhea" id="RHEA-COMP:10136"/>
        <dbReference type="Rhea" id="RHEA-COMP:20101"/>
        <dbReference type="ChEBI" id="CHEBI:15378"/>
        <dbReference type="ChEBI" id="CHEBI:30616"/>
        <dbReference type="ChEBI" id="CHEBI:46858"/>
        <dbReference type="ChEBI" id="CHEBI:61978"/>
        <dbReference type="ChEBI" id="CHEBI:456216"/>
        <dbReference type="EC" id="2.7.10.1"/>
    </reaction>
</comment>
<feature type="binding site" evidence="17">
    <location>
        <position position="1158"/>
    </location>
    <ligand>
        <name>ATP</name>
        <dbReference type="ChEBI" id="CHEBI:30616"/>
    </ligand>
</feature>
<dbReference type="GO" id="GO:0043235">
    <property type="term" value="C:receptor complex"/>
    <property type="evidence" value="ECO:0007669"/>
    <property type="project" value="TreeGrafter"/>
</dbReference>
<evidence type="ECO:0000256" key="8">
    <source>
        <dbReference type="ARBA" id="ARBA00022840"/>
    </source>
</evidence>
<dbReference type="InterPro" id="IPR000998">
    <property type="entry name" value="MAM_dom"/>
</dbReference>
<keyword evidence="9 20" id="KW-1133">Transmembrane helix</keyword>
<dbReference type="InterPro" id="IPR055163">
    <property type="entry name" value="ALK/LTK-like_GRD"/>
</dbReference>
<dbReference type="InterPro" id="IPR002172">
    <property type="entry name" value="LDrepeatLR_classA_rpt"/>
</dbReference>
<comment type="caution">
    <text evidence="24">The sequence shown here is derived from an EMBL/GenBank/DDBJ whole genome shotgun (WGS) entry which is preliminary data.</text>
</comment>
<evidence type="ECO:0000313" key="25">
    <source>
        <dbReference type="Proteomes" id="UP001175271"/>
    </source>
</evidence>
<keyword evidence="18" id="KW-0597">Phosphoprotein</keyword>
<evidence type="ECO:0000256" key="1">
    <source>
        <dbReference type="ARBA" id="ARBA00004251"/>
    </source>
</evidence>
<proteinExistence type="inferred from homology"/>
<evidence type="ECO:0000259" key="22">
    <source>
        <dbReference type="PROSITE" id="PS50011"/>
    </source>
</evidence>
<dbReference type="PROSITE" id="PS01209">
    <property type="entry name" value="LDLRA_1"/>
    <property type="match status" value="1"/>
</dbReference>
<dbReference type="Pfam" id="PF12810">
    <property type="entry name" value="ALK_LTK_GRD"/>
    <property type="match status" value="1"/>
</dbReference>
<dbReference type="PANTHER" id="PTHR24416:SF604">
    <property type="entry name" value="RECEPTOR PROTEIN-TYROSINE KINASE"/>
    <property type="match status" value="1"/>
</dbReference>
<keyword evidence="7" id="KW-0418">Kinase</keyword>
<evidence type="ECO:0000256" key="9">
    <source>
        <dbReference type="ARBA" id="ARBA00022989"/>
    </source>
</evidence>
<evidence type="ECO:0000256" key="21">
    <source>
        <dbReference type="SAM" id="SignalP"/>
    </source>
</evidence>
<dbReference type="Pfam" id="PF07714">
    <property type="entry name" value="PK_Tyr_Ser-Thr"/>
    <property type="match status" value="1"/>
</dbReference>